<gene>
    <name evidence="10" type="ORF">HA50_23740</name>
</gene>
<evidence type="ECO:0000256" key="1">
    <source>
        <dbReference type="ARBA" id="ARBA00004651"/>
    </source>
</evidence>
<evidence type="ECO:0000256" key="5">
    <source>
        <dbReference type="ARBA" id="ARBA00022692"/>
    </source>
</evidence>
<dbReference type="STRING" id="55209.HA50_23740"/>
<dbReference type="GO" id="GO:1990961">
    <property type="term" value="P:xenobiotic detoxification by transmembrane export across the plasma membrane"/>
    <property type="evidence" value="ECO:0007669"/>
    <property type="project" value="InterPro"/>
</dbReference>
<protein>
    <recommendedName>
        <fullName evidence="8">Bcr/CflA family efflux transporter</fullName>
    </recommendedName>
</protein>
<evidence type="ECO:0000256" key="7">
    <source>
        <dbReference type="ARBA" id="ARBA00023136"/>
    </source>
</evidence>
<evidence type="ECO:0000256" key="2">
    <source>
        <dbReference type="ARBA" id="ARBA00006236"/>
    </source>
</evidence>
<evidence type="ECO:0000256" key="4">
    <source>
        <dbReference type="ARBA" id="ARBA00022475"/>
    </source>
</evidence>
<evidence type="ECO:0000256" key="6">
    <source>
        <dbReference type="ARBA" id="ARBA00022989"/>
    </source>
</evidence>
<keyword evidence="7 8" id="KW-0472">Membrane</keyword>
<dbReference type="Gene3D" id="1.20.1720.10">
    <property type="entry name" value="Multidrug resistance protein D"/>
    <property type="match status" value="1"/>
</dbReference>
<keyword evidence="8" id="KW-0997">Cell inner membrane</keyword>
<dbReference type="PANTHER" id="PTHR23502:SF132">
    <property type="entry name" value="POLYAMINE TRANSPORTER 2-RELATED"/>
    <property type="match status" value="1"/>
</dbReference>
<dbReference type="SUPFAM" id="SSF103473">
    <property type="entry name" value="MFS general substrate transporter"/>
    <property type="match status" value="1"/>
</dbReference>
<feature type="transmembrane region" description="Helical" evidence="8">
    <location>
        <begin position="141"/>
        <end position="165"/>
    </location>
</feature>
<dbReference type="GO" id="GO:0005886">
    <property type="term" value="C:plasma membrane"/>
    <property type="evidence" value="ECO:0007669"/>
    <property type="project" value="UniProtKB-SubCell"/>
</dbReference>
<evidence type="ECO:0000256" key="3">
    <source>
        <dbReference type="ARBA" id="ARBA00022448"/>
    </source>
</evidence>
<feature type="transmembrane region" description="Helical" evidence="8">
    <location>
        <begin position="351"/>
        <end position="370"/>
    </location>
</feature>
<feature type="transmembrane region" description="Helical" evidence="8">
    <location>
        <begin position="376"/>
        <end position="396"/>
    </location>
</feature>
<feature type="transmembrane region" description="Helical" evidence="8">
    <location>
        <begin position="220"/>
        <end position="240"/>
    </location>
</feature>
<dbReference type="InterPro" id="IPR011701">
    <property type="entry name" value="MFS"/>
</dbReference>
<evidence type="ECO:0000259" key="9">
    <source>
        <dbReference type="PROSITE" id="PS50850"/>
    </source>
</evidence>
<dbReference type="CDD" id="cd17320">
    <property type="entry name" value="MFS_MdfA_MDR_like"/>
    <property type="match status" value="1"/>
</dbReference>
<reference evidence="10 11" key="1">
    <citation type="journal article" date="2017" name="Antonie Van Leeuwenhoek">
        <title>Phylogenomic resolution of the bacterial genus Pantoea and its relationship with Erwinia and Tatumella.</title>
        <authorList>
            <person name="Palmer M."/>
            <person name="Steenkamp E.T."/>
            <person name="Coetzee M.P."/>
            <person name="Chan W.Y."/>
            <person name="van Zyl E."/>
            <person name="De Maayer P."/>
            <person name="Coutinho T.A."/>
            <person name="Blom J."/>
            <person name="Smits T.H."/>
            <person name="Duffy B."/>
            <person name="Venter S.N."/>
        </authorList>
    </citation>
    <scope>NUCLEOTIDE SEQUENCE [LARGE SCALE GENOMIC DNA]</scope>
    <source>
        <strain evidence="10 11">LMG 2657</strain>
    </source>
</reference>
<feature type="transmembrane region" description="Helical" evidence="8">
    <location>
        <begin position="286"/>
        <end position="303"/>
    </location>
</feature>
<comment type="subcellular location">
    <subcellularLocation>
        <location evidence="8">Cell inner membrane</location>
        <topology evidence="8">Multi-pass membrane protein</topology>
    </subcellularLocation>
    <subcellularLocation>
        <location evidence="1">Cell membrane</location>
        <topology evidence="1">Multi-pass membrane protein</topology>
    </subcellularLocation>
</comment>
<comment type="similarity">
    <text evidence="2 8">Belongs to the major facilitator superfamily. Bcr/CmlA family.</text>
</comment>
<dbReference type="Proteomes" id="UP000193749">
    <property type="component" value="Unassembled WGS sequence"/>
</dbReference>
<feature type="transmembrane region" description="Helical" evidence="8">
    <location>
        <begin position="15"/>
        <end position="36"/>
    </location>
</feature>
<dbReference type="Pfam" id="PF07690">
    <property type="entry name" value="MFS_1"/>
    <property type="match status" value="1"/>
</dbReference>
<dbReference type="RefSeq" id="WP_084879344.1">
    <property type="nucleotide sequence ID" value="NZ_JAGGMY010000005.1"/>
</dbReference>
<comment type="caution">
    <text evidence="10">The sequence shown here is derived from an EMBL/GenBank/DDBJ whole genome shotgun (WGS) entry which is preliminary data.</text>
</comment>
<dbReference type="InterPro" id="IPR036259">
    <property type="entry name" value="MFS_trans_sf"/>
</dbReference>
<keyword evidence="4" id="KW-1003">Cell membrane</keyword>
<dbReference type="GO" id="GO:0015385">
    <property type="term" value="F:sodium:proton antiporter activity"/>
    <property type="evidence" value="ECO:0007669"/>
    <property type="project" value="TreeGrafter"/>
</dbReference>
<organism evidence="10 11">
    <name type="scientific">Pantoea cypripedii</name>
    <name type="common">Pectobacterium cypripedii</name>
    <name type="synonym">Erwinia cypripedii</name>
    <dbReference type="NCBI Taxonomy" id="55209"/>
    <lineage>
        <taxon>Bacteria</taxon>
        <taxon>Pseudomonadati</taxon>
        <taxon>Pseudomonadota</taxon>
        <taxon>Gammaproteobacteria</taxon>
        <taxon>Enterobacterales</taxon>
        <taxon>Erwiniaceae</taxon>
        <taxon>Pantoea</taxon>
    </lineage>
</organism>
<keyword evidence="3 8" id="KW-0813">Transport</keyword>
<evidence type="ECO:0000256" key="8">
    <source>
        <dbReference type="RuleBase" id="RU365088"/>
    </source>
</evidence>
<dbReference type="InterPro" id="IPR004812">
    <property type="entry name" value="Efflux_drug-R_Bcr/CmlA"/>
</dbReference>
<feature type="transmembrane region" description="Helical" evidence="8">
    <location>
        <begin position="82"/>
        <end position="102"/>
    </location>
</feature>
<dbReference type="PROSITE" id="PS50850">
    <property type="entry name" value="MFS"/>
    <property type="match status" value="1"/>
</dbReference>
<feature type="transmembrane region" description="Helical" evidence="8">
    <location>
        <begin position="171"/>
        <end position="190"/>
    </location>
</feature>
<name>A0A1X1ELG3_PANCY</name>
<dbReference type="OrthoDB" id="9814303at2"/>
<feature type="transmembrane region" description="Helical" evidence="8">
    <location>
        <begin position="48"/>
        <end position="70"/>
    </location>
</feature>
<dbReference type="AlphaFoldDB" id="A0A1X1ELG3"/>
<proteinExistence type="inferred from homology"/>
<dbReference type="InterPro" id="IPR020846">
    <property type="entry name" value="MFS_dom"/>
</dbReference>
<dbReference type="PANTHER" id="PTHR23502">
    <property type="entry name" value="MAJOR FACILITATOR SUPERFAMILY"/>
    <property type="match status" value="1"/>
</dbReference>
<dbReference type="GO" id="GO:0042910">
    <property type="term" value="F:xenobiotic transmembrane transporter activity"/>
    <property type="evidence" value="ECO:0007669"/>
    <property type="project" value="InterPro"/>
</dbReference>
<evidence type="ECO:0000313" key="10">
    <source>
        <dbReference type="EMBL" id="ORM89624.1"/>
    </source>
</evidence>
<dbReference type="EMBL" id="MLJI01000002">
    <property type="protein sequence ID" value="ORM89624.1"/>
    <property type="molecule type" value="Genomic_DNA"/>
</dbReference>
<dbReference type="NCBIfam" id="TIGR00710">
    <property type="entry name" value="efflux_Bcr_CflA"/>
    <property type="match status" value="1"/>
</dbReference>
<sequence>MTSPVMDAVTQRRDLRLLIILSALMSFASVSTDLYLPAMPVMGKDLHAASGGIEFTLSGFLIGFSLGQLIWGPAGDRYGRRIPVALGLVLFLIGSIGCALSTTLTQMVSWRVIQAVGACAGPVLARAMVRDLYSRERAAQMLSTLILFMAVAPLSGPILGGQIMAWSNWHMIFWFMVLLGVVAIIGLAFLPETLSPGSRATTPLSWALKDYVNILRDKRVMGYGLAGACYYAGFYAFIAGTPSAYIDYYHVSPQVYGLLFSVNIIGVMGANFLNSRTVKLIGSDRLFHLGSTIAASAGVMFALDSHSGWGGISGLILPFLVYAAMNGLIVANSVAGALAEATTNAGGISSLIGAMHYGSGIFSAAVLGWWKDGSPWPMGAVLGAVAIAGCVISWGLKRHNHLTSITTRQ</sequence>
<feature type="domain" description="Major facilitator superfamily (MFS) profile" evidence="9">
    <location>
        <begin position="17"/>
        <end position="401"/>
    </location>
</feature>
<feature type="transmembrane region" description="Helical" evidence="8">
    <location>
        <begin position="108"/>
        <end position="129"/>
    </location>
</feature>
<keyword evidence="5 8" id="KW-0812">Transmembrane</keyword>
<evidence type="ECO:0000313" key="11">
    <source>
        <dbReference type="Proteomes" id="UP000193749"/>
    </source>
</evidence>
<keyword evidence="6 8" id="KW-1133">Transmembrane helix</keyword>
<feature type="transmembrane region" description="Helical" evidence="8">
    <location>
        <begin position="315"/>
        <end position="339"/>
    </location>
</feature>
<feature type="transmembrane region" description="Helical" evidence="8">
    <location>
        <begin position="255"/>
        <end position="274"/>
    </location>
</feature>
<accession>A0A1X1ELG3</accession>
<keyword evidence="11" id="KW-1185">Reference proteome</keyword>